<dbReference type="PANTHER" id="PTHR15725">
    <property type="entry name" value="ZN-FINGER, C-X8-C-X5-C-X3-H TYPE-CONTAINING"/>
    <property type="match status" value="1"/>
</dbReference>
<feature type="compositionally biased region" description="Basic residues" evidence="2">
    <location>
        <begin position="333"/>
        <end position="345"/>
    </location>
</feature>
<dbReference type="PANTHER" id="PTHR15725:SF14">
    <property type="entry name" value="ZINC FINGER CCCH DOMAIN-CONTAINING PROTEIN 11A"/>
    <property type="match status" value="1"/>
</dbReference>
<reference evidence="4" key="1">
    <citation type="submission" date="2021-03" db="EMBL/GenBank/DDBJ databases">
        <authorList>
            <person name="Bekaert M."/>
        </authorList>
    </citation>
    <scope>NUCLEOTIDE SEQUENCE</scope>
</reference>
<evidence type="ECO:0000313" key="4">
    <source>
        <dbReference type="EMBL" id="CAG2198625.1"/>
    </source>
</evidence>
<keyword evidence="1" id="KW-0479">Metal-binding</keyword>
<feature type="compositionally biased region" description="Basic residues" evidence="2">
    <location>
        <begin position="492"/>
        <end position="517"/>
    </location>
</feature>
<dbReference type="PROSITE" id="PS50103">
    <property type="entry name" value="ZF_C3H1"/>
    <property type="match status" value="2"/>
</dbReference>
<comment type="caution">
    <text evidence="4">The sequence shown here is derived from an EMBL/GenBank/DDBJ whole genome shotgun (WGS) entry which is preliminary data.</text>
</comment>
<dbReference type="SMART" id="SM00356">
    <property type="entry name" value="ZnF_C3H1"/>
    <property type="match status" value="2"/>
</dbReference>
<organism evidence="4 5">
    <name type="scientific">Mytilus edulis</name>
    <name type="common">Blue mussel</name>
    <dbReference type="NCBI Taxonomy" id="6550"/>
    <lineage>
        <taxon>Eukaryota</taxon>
        <taxon>Metazoa</taxon>
        <taxon>Spiralia</taxon>
        <taxon>Lophotrochozoa</taxon>
        <taxon>Mollusca</taxon>
        <taxon>Bivalvia</taxon>
        <taxon>Autobranchia</taxon>
        <taxon>Pteriomorphia</taxon>
        <taxon>Mytilida</taxon>
        <taxon>Mytiloidea</taxon>
        <taxon>Mytilidae</taxon>
        <taxon>Mytilinae</taxon>
        <taxon>Mytilus</taxon>
    </lineage>
</organism>
<name>A0A8S3QTX2_MYTED</name>
<dbReference type="Proteomes" id="UP000683360">
    <property type="component" value="Unassembled WGS sequence"/>
</dbReference>
<dbReference type="InterPro" id="IPR041686">
    <property type="entry name" value="Znf-CCCH_3"/>
</dbReference>
<evidence type="ECO:0000256" key="2">
    <source>
        <dbReference type="SAM" id="MobiDB-lite"/>
    </source>
</evidence>
<keyword evidence="1" id="KW-0862">Zinc</keyword>
<feature type="domain" description="C3H1-type" evidence="3">
    <location>
        <begin position="7"/>
        <end position="29"/>
    </location>
</feature>
<feature type="domain" description="C3H1-type" evidence="3">
    <location>
        <begin position="31"/>
        <end position="57"/>
    </location>
</feature>
<dbReference type="EMBL" id="CAJPWZ010000690">
    <property type="protein sequence ID" value="CAG2198625.1"/>
    <property type="molecule type" value="Genomic_DNA"/>
</dbReference>
<feature type="compositionally biased region" description="Basic and acidic residues" evidence="2">
    <location>
        <begin position="518"/>
        <end position="528"/>
    </location>
</feature>
<evidence type="ECO:0000259" key="3">
    <source>
        <dbReference type="PROSITE" id="PS50103"/>
    </source>
</evidence>
<feature type="compositionally biased region" description="Polar residues" evidence="2">
    <location>
        <begin position="1070"/>
        <end position="1091"/>
    </location>
</feature>
<keyword evidence="5" id="KW-1185">Reference proteome</keyword>
<feature type="region of interest" description="Disordered" evidence="2">
    <location>
        <begin position="290"/>
        <end position="439"/>
    </location>
</feature>
<feature type="compositionally biased region" description="Basic and acidic residues" evidence="2">
    <location>
        <begin position="807"/>
        <end position="822"/>
    </location>
</feature>
<feature type="region of interest" description="Disordered" evidence="2">
    <location>
        <begin position="150"/>
        <end position="169"/>
    </location>
</feature>
<feature type="compositionally biased region" description="Basic residues" evidence="2">
    <location>
        <begin position="355"/>
        <end position="380"/>
    </location>
</feature>
<keyword evidence="1" id="KW-0863">Zinc-finger</keyword>
<feature type="region of interest" description="Disordered" evidence="2">
    <location>
        <begin position="1006"/>
        <end position="1128"/>
    </location>
</feature>
<gene>
    <name evidence="4" type="ORF">MEDL_13371</name>
</gene>
<dbReference type="OrthoDB" id="5395350at2759"/>
<feature type="region of interest" description="Disordered" evidence="2">
    <location>
        <begin position="807"/>
        <end position="835"/>
    </location>
</feature>
<feature type="compositionally biased region" description="Polar residues" evidence="2">
    <location>
        <begin position="177"/>
        <end position="195"/>
    </location>
</feature>
<sequence>MSAYGNDCHFYYNSNCSKGENCAFRHCEAAKSSMVTCTFWQQGICSKANCPYRHADLPPTDVFERNRQGIPCYWENQPVGCTRSNCQYQHFKTRPVVPGAPPLQTQPILSEELPDTSFPPPLFGQQPPQQLTAIPGAPVIQPVVVHFSDSEVESDKNSPVKSKKLLEPESSKVKLQSLDSAKTDTNNLSSSRTVTTSDQSFMRTVKVSNQSSLRTVTAPNKSTLTAVAPSQTITPIQSGKSAFTSVQPSSIQAITSIKPVLPQTVQTIPVVSKQATVASIPDIDYFIGRPFLPKLNKSPPRSSPKYDSSPDRRSYDSRYSRSPTPRSLSPWRRQSRSPSPRRRRSPFYSRDRSRSPRRWSPRYRSPSPRRRSTSPRRRTPPKNSVFRPQDSYSPNRRPVHERLNRDRNYPSTSLNRGRPAGVPQKKINLSKIKDKTESEEDSIKVKSLEEIQRAKALLSMGLIELKSGKIVKICEANKYQEEEEAEEEKKPPPKKKKIVKKLSAKSKKVEKKPKAIVKKVEKVVKKEESEEEKEEEEEENFEDGDDLGEEPEIDICEATEEWEEQEFQKEESQEEDGDVEDESEQEEEEEEEESEPEPEPVQYQQDIRRAVRKEDVEKKIIHTTSQVKRKRKVIVDEEEKKNKDTTKVSVQSRLGRKLNTPDVRSTKHAKPHLSRDSAEAKVGNLQRSLIKASVKSRLETKKGKPEEKVDNLTRGTIKLSTGGIKSRLGIGANVSSSKSDTISLEPRKISMKRTIENDQQDEVKKEVLKKRRWGQGSIKSRLGDSASDTSVTDSDLKKIVIVRNLSDEDSSRDGNRQREMREPVQSSSNENTSQIKSTLSRINKIIEDKKVTQEPGTLNKGRGKLNVWSSRVSETIAAVAPTKKESNIDLFDSSSNDSLVAESGMFKKETKKGPKIERALYVPPARKRTVTSYEEEYEESSISPPKNLIKNIRKRYFDYLYEPSNSHLESVNRQLILHRNKDFIAPSADFKSEPESIKTYSQIMEEKRKKLEKQREKKAKTEEKSKRKKITPIGFSDKENETILNDIAEPKKSPIKTEVPDTKSGLLDSFSFTLQETTDTSNPAQSDQVDSSTEHLELFSTSVPENSKEDTDDLLEMSPTKKTSDDSWLEFSKEDLDMTGCEPADDDDLLREIDELLA</sequence>
<feature type="region of interest" description="Disordered" evidence="2">
    <location>
        <begin position="480"/>
        <end position="684"/>
    </location>
</feature>
<dbReference type="Pfam" id="PF15663">
    <property type="entry name" value="zf-CCCH_3"/>
    <property type="match status" value="1"/>
</dbReference>
<feature type="compositionally biased region" description="Basic and acidic residues" evidence="2">
    <location>
        <begin position="398"/>
        <end position="408"/>
    </location>
</feature>
<feature type="region of interest" description="Disordered" evidence="2">
    <location>
        <begin position="176"/>
        <end position="195"/>
    </location>
</feature>
<feature type="compositionally biased region" description="Polar residues" evidence="2">
    <location>
        <begin position="824"/>
        <end position="835"/>
    </location>
</feature>
<feature type="zinc finger region" description="C3H1-type" evidence="1">
    <location>
        <begin position="7"/>
        <end position="29"/>
    </location>
</feature>
<dbReference type="GO" id="GO:0008270">
    <property type="term" value="F:zinc ion binding"/>
    <property type="evidence" value="ECO:0007669"/>
    <property type="project" value="UniProtKB-KW"/>
</dbReference>
<accession>A0A8S3QTX2</accession>
<feature type="compositionally biased region" description="Basic and acidic residues" evidence="2">
    <location>
        <begin position="633"/>
        <end position="646"/>
    </location>
</feature>
<proteinExistence type="predicted"/>
<feature type="compositionally biased region" description="Basic and acidic residues" evidence="2">
    <location>
        <begin position="606"/>
        <end position="620"/>
    </location>
</feature>
<feature type="compositionally biased region" description="Basic and acidic residues" evidence="2">
    <location>
        <begin position="308"/>
        <end position="319"/>
    </location>
</feature>
<feature type="compositionally biased region" description="Basic and acidic residues" evidence="2">
    <location>
        <begin position="153"/>
        <end position="169"/>
    </location>
</feature>
<dbReference type="Gene3D" id="4.10.1000.10">
    <property type="entry name" value="Zinc finger, CCCH-type"/>
    <property type="match status" value="1"/>
</dbReference>
<feature type="compositionally biased region" description="Low complexity" evidence="2">
    <location>
        <begin position="320"/>
        <end position="332"/>
    </location>
</feature>
<feature type="zinc finger region" description="C3H1-type" evidence="1">
    <location>
        <begin position="31"/>
        <end position="57"/>
    </location>
</feature>
<feature type="compositionally biased region" description="Acidic residues" evidence="2">
    <location>
        <begin position="529"/>
        <end position="565"/>
    </location>
</feature>
<protein>
    <submittedName>
        <fullName evidence="4">ZC3H11</fullName>
    </submittedName>
</protein>
<dbReference type="AlphaFoldDB" id="A0A8S3QTX2"/>
<dbReference type="InterPro" id="IPR000571">
    <property type="entry name" value="Znf_CCCH"/>
</dbReference>
<evidence type="ECO:0000256" key="1">
    <source>
        <dbReference type="PROSITE-ProRule" id="PRU00723"/>
    </source>
</evidence>
<feature type="compositionally biased region" description="Basic and acidic residues" evidence="2">
    <location>
        <begin position="1006"/>
        <end position="1025"/>
    </location>
</feature>
<evidence type="ECO:0000313" key="5">
    <source>
        <dbReference type="Proteomes" id="UP000683360"/>
    </source>
</evidence>
<feature type="compositionally biased region" description="Acidic residues" evidence="2">
    <location>
        <begin position="572"/>
        <end position="598"/>
    </location>
</feature>